<reference evidence="1 2" key="1">
    <citation type="submission" date="2023-02" db="EMBL/GenBank/DDBJ databases">
        <title>Host association and intracellularity evolved multiple times independently in the Rickettsiales.</title>
        <authorList>
            <person name="Castelli M."/>
            <person name="Nardi T."/>
            <person name="Gammuto L."/>
            <person name="Bellinzona G."/>
            <person name="Sabaneyeva E."/>
            <person name="Potekhin A."/>
            <person name="Serra V."/>
            <person name="Petroni G."/>
            <person name="Sassera D."/>
        </authorList>
    </citation>
    <scope>NUCLEOTIDE SEQUENCE [LARGE SCALE GENOMIC DNA]</scope>
    <source>
        <strain evidence="1 2">BOD18</strain>
    </source>
</reference>
<proteinExistence type="predicted"/>
<name>A0ABU5L7J2_9RICK</name>
<dbReference type="EMBL" id="JARGYT010000019">
    <property type="protein sequence ID" value="MDZ5762088.1"/>
    <property type="molecule type" value="Genomic_DNA"/>
</dbReference>
<keyword evidence="2" id="KW-1185">Reference proteome</keyword>
<sequence length="67" mass="7958">MMKIIVYIFFCIFLSACPKKNTKSEFREKRYPVMNKDYIEKQKQQITLRADAPKQDGLSRRVLGITK</sequence>
<organism evidence="1 2">
    <name type="scientific">Candidatus Cyrtobacter comes</name>
    <dbReference type="NCBI Taxonomy" id="675776"/>
    <lineage>
        <taxon>Bacteria</taxon>
        <taxon>Pseudomonadati</taxon>
        <taxon>Pseudomonadota</taxon>
        <taxon>Alphaproteobacteria</taxon>
        <taxon>Rickettsiales</taxon>
        <taxon>Candidatus Midichloriaceae</taxon>
        <taxon>Candidatus Cyrtobacter</taxon>
    </lineage>
</organism>
<evidence type="ECO:0008006" key="3">
    <source>
        <dbReference type="Google" id="ProtNLM"/>
    </source>
</evidence>
<gene>
    <name evidence="1" type="ORF">Cyrtocomes_00456</name>
</gene>
<dbReference type="RefSeq" id="WP_322497576.1">
    <property type="nucleotide sequence ID" value="NZ_JARGYT010000019.1"/>
</dbReference>
<accession>A0ABU5L7J2</accession>
<evidence type="ECO:0000313" key="1">
    <source>
        <dbReference type="EMBL" id="MDZ5762088.1"/>
    </source>
</evidence>
<dbReference type="Proteomes" id="UP001293791">
    <property type="component" value="Unassembled WGS sequence"/>
</dbReference>
<protein>
    <recommendedName>
        <fullName evidence="3">Lipoprotein</fullName>
    </recommendedName>
</protein>
<comment type="caution">
    <text evidence="1">The sequence shown here is derived from an EMBL/GenBank/DDBJ whole genome shotgun (WGS) entry which is preliminary data.</text>
</comment>
<dbReference type="PROSITE" id="PS51257">
    <property type="entry name" value="PROKAR_LIPOPROTEIN"/>
    <property type="match status" value="1"/>
</dbReference>
<evidence type="ECO:0000313" key="2">
    <source>
        <dbReference type="Proteomes" id="UP001293791"/>
    </source>
</evidence>